<dbReference type="InterPro" id="IPR017735">
    <property type="entry name" value="T6SS_FHA"/>
</dbReference>
<evidence type="ECO:0000256" key="1">
    <source>
        <dbReference type="SAM" id="MobiDB-lite"/>
    </source>
</evidence>
<dbReference type="PROSITE" id="PS50006">
    <property type="entry name" value="FHA_DOMAIN"/>
    <property type="match status" value="1"/>
</dbReference>
<dbReference type="EMBL" id="CP059693">
    <property type="protein sequence ID" value="WDE13873.1"/>
    <property type="molecule type" value="Genomic_DNA"/>
</dbReference>
<dbReference type="SUPFAM" id="SSF49879">
    <property type="entry name" value="SMAD/FHA domain"/>
    <property type="match status" value="1"/>
</dbReference>
<dbReference type="Gene3D" id="2.60.200.20">
    <property type="match status" value="1"/>
</dbReference>
<dbReference type="Pfam" id="PF20232">
    <property type="entry name" value="T6SS_FHA_C"/>
    <property type="match status" value="1"/>
</dbReference>
<evidence type="ECO:0000259" key="2">
    <source>
        <dbReference type="PROSITE" id="PS50006"/>
    </source>
</evidence>
<dbReference type="SMART" id="SM00240">
    <property type="entry name" value="FHA"/>
    <property type="match status" value="1"/>
</dbReference>
<name>A0ABY7VK34_9GAMM</name>
<dbReference type="InterPro" id="IPR046883">
    <property type="entry name" value="T6SS_FHA_C"/>
</dbReference>
<reference evidence="3 4" key="1">
    <citation type="journal article" date="2022" name="Mar. Drugs">
        <title>Bioassay-Guided Fractionation Leads to the Detection of Cholic Acid Generated by the Rare Thalassomonas sp.</title>
        <authorList>
            <person name="Pheiffer F."/>
            <person name="Schneider Y.K."/>
            <person name="Hansen E.H."/>
            <person name="Andersen J.H."/>
            <person name="Isaksson J."/>
            <person name="Busche T."/>
            <person name="R C."/>
            <person name="Kalinowski J."/>
            <person name="Zyl L.V."/>
            <person name="Trindade M."/>
        </authorList>
    </citation>
    <scope>NUCLEOTIDE SEQUENCE [LARGE SCALE GENOMIC DNA]</scope>
    <source>
        <strain evidence="3 4">A5K-61T</strain>
    </source>
</reference>
<dbReference type="InterPro" id="IPR008984">
    <property type="entry name" value="SMAD_FHA_dom_sf"/>
</dbReference>
<sequence length="446" mass="48477">MELEFEIVSYHRLSPEQVSKKRVCDGMTFGRSEKSDWHLPDPEKVVSGTHARIERQGQEYMIYDLSTNGLYINRAVEALGKDKSYQLCDGDLLAFGDYEISVSLLNPLPEASREKGAASGTTAPAQSQAATPLSSVAPPVGSGIAVGSVLADTLAAGEPQVAQSQVSLPEVQTDLNDHFSLPQAAIPKEWELELLGKTAPAEPKASADGGHFSQAGQPAEAVDTIMENDTGQVTARTETANAVKGNNKKHLGATSPPGLQAFVKGLGISPQVLPKELSDELLYQMGQAMQLLLSGLMDSLRSRASLKHEFRVNQTTFQQQENNPLKFSASIDDVFENLFLRSSKSFLSSKRAISDAFDDIRKHDIALTAGTVGAIEGVLSQLDPEVIASRDFRPSPLDKIVPGQKQLRYWKIYQSLHQDLVQEQAGRGGVLSDDFIRAYDKKIKSL</sequence>
<dbReference type="Pfam" id="PF00498">
    <property type="entry name" value="FHA"/>
    <property type="match status" value="1"/>
</dbReference>
<accession>A0ABY7VK34</accession>
<dbReference type="NCBIfam" id="TIGR03354">
    <property type="entry name" value="VI_FHA"/>
    <property type="match status" value="1"/>
</dbReference>
<dbReference type="RefSeq" id="WP_274054321.1">
    <property type="nucleotide sequence ID" value="NZ_CP059693.1"/>
</dbReference>
<keyword evidence="4" id="KW-1185">Reference proteome</keyword>
<proteinExistence type="predicted"/>
<feature type="compositionally biased region" description="Low complexity" evidence="1">
    <location>
        <begin position="117"/>
        <end position="132"/>
    </location>
</feature>
<evidence type="ECO:0000313" key="3">
    <source>
        <dbReference type="EMBL" id="WDE13873.1"/>
    </source>
</evidence>
<dbReference type="InterPro" id="IPR000253">
    <property type="entry name" value="FHA_dom"/>
</dbReference>
<dbReference type="CDD" id="cd00060">
    <property type="entry name" value="FHA"/>
    <property type="match status" value="1"/>
</dbReference>
<evidence type="ECO:0000313" key="4">
    <source>
        <dbReference type="Proteomes" id="UP001215231"/>
    </source>
</evidence>
<dbReference type="Proteomes" id="UP001215231">
    <property type="component" value="Chromosome"/>
</dbReference>
<gene>
    <name evidence="3" type="primary">tagH</name>
    <name evidence="3" type="ORF">H3N35_10770</name>
</gene>
<organism evidence="3 4">
    <name type="scientific">Thalassomonas haliotis</name>
    <dbReference type="NCBI Taxonomy" id="485448"/>
    <lineage>
        <taxon>Bacteria</taxon>
        <taxon>Pseudomonadati</taxon>
        <taxon>Pseudomonadota</taxon>
        <taxon>Gammaproteobacteria</taxon>
        <taxon>Alteromonadales</taxon>
        <taxon>Colwelliaceae</taxon>
        <taxon>Thalassomonas</taxon>
    </lineage>
</organism>
<feature type="region of interest" description="Disordered" evidence="1">
    <location>
        <begin position="112"/>
        <end position="135"/>
    </location>
</feature>
<protein>
    <submittedName>
        <fullName evidence="3">Type VI secretion system-associated FHA domain protein TagH</fullName>
    </submittedName>
</protein>
<feature type="domain" description="FHA" evidence="2">
    <location>
        <begin position="27"/>
        <end position="77"/>
    </location>
</feature>